<evidence type="ECO:0000256" key="3">
    <source>
        <dbReference type="ARBA" id="ARBA00022801"/>
    </source>
</evidence>
<dbReference type="InterPro" id="IPR051013">
    <property type="entry name" value="MBL_superfamily_lactonases"/>
</dbReference>
<keyword evidence="2" id="KW-0479">Metal-binding</keyword>
<reference evidence="7" key="1">
    <citation type="submission" date="2016-10" db="EMBL/GenBank/DDBJ databases">
        <authorList>
            <person name="Varghese N."/>
            <person name="Submissions S."/>
        </authorList>
    </citation>
    <scope>NUCLEOTIDE SEQUENCE [LARGE SCALE GENOMIC DNA]</scope>
    <source>
        <strain evidence="7">DSM 23920</strain>
    </source>
</reference>
<dbReference type="PANTHER" id="PTHR42978:SF6">
    <property type="entry name" value="QUORUM-QUENCHING LACTONASE YTNP-RELATED"/>
    <property type="match status" value="1"/>
</dbReference>
<dbReference type="STRING" id="408074.SAMN05660909_04888"/>
<dbReference type="InterPro" id="IPR001279">
    <property type="entry name" value="Metallo-B-lactamas"/>
</dbReference>
<evidence type="ECO:0000256" key="1">
    <source>
        <dbReference type="ARBA" id="ARBA00007749"/>
    </source>
</evidence>
<feature type="domain" description="Metallo-beta-lactamase" evidence="5">
    <location>
        <begin position="65"/>
        <end position="271"/>
    </location>
</feature>
<keyword evidence="7" id="KW-1185">Reference proteome</keyword>
<dbReference type="CDD" id="cd07720">
    <property type="entry name" value="OPHC2-like_MBL-fold"/>
    <property type="match status" value="1"/>
</dbReference>
<accession>A0A1H4G230</accession>
<dbReference type="InterPro" id="IPR036866">
    <property type="entry name" value="RibonucZ/Hydroxyglut_hydro"/>
</dbReference>
<keyword evidence="4" id="KW-0862">Zinc</keyword>
<evidence type="ECO:0000256" key="4">
    <source>
        <dbReference type="ARBA" id="ARBA00022833"/>
    </source>
</evidence>
<evidence type="ECO:0000259" key="5">
    <source>
        <dbReference type="SMART" id="SM00849"/>
    </source>
</evidence>
<keyword evidence="3" id="KW-0378">Hydrolase</keyword>
<gene>
    <name evidence="6" type="ORF">SAMN05660909_04888</name>
</gene>
<proteinExistence type="inferred from homology"/>
<dbReference type="Pfam" id="PF00753">
    <property type="entry name" value="Lactamase_B"/>
    <property type="match status" value="1"/>
</dbReference>
<dbReference type="Proteomes" id="UP000199656">
    <property type="component" value="Unassembled WGS sequence"/>
</dbReference>
<sequence>MNTLNNIKNPGYFKFQLGKLHLAVITDGVIEIENIQPMFAPNIEKEKLKKFLNENRLTEDKLELAGNILLITDGKKNILIDTGSGVMLSPLGGKLIENLANLGVSPQEITDIVFTHAHPDHIGGVVDKEGKLVFENADYYISETEYKFWMSEEPDFSKGTKNQFSDFEIQFARDHFKPIDSKLTFYEDSADLFGFLRLEHAPGHTPGHTIITITSEGEELVHIADTFQHILLVAHPEWGNQIDSDFELGIKTRKNLLEKLASSNQLLFGDHLPYPGLGFIERNEEGYRYIPKAFYTV</sequence>
<dbReference type="EMBL" id="FNRL01000031">
    <property type="protein sequence ID" value="SEB03653.1"/>
    <property type="molecule type" value="Genomic_DNA"/>
</dbReference>
<dbReference type="RefSeq" id="WP_089765050.1">
    <property type="nucleotide sequence ID" value="NZ_BKAT01000053.1"/>
</dbReference>
<organism evidence="6 7">
    <name type="scientific">Chitinophaga terrae</name>
    <name type="common">ex Kim and Jung 2007</name>
    <dbReference type="NCBI Taxonomy" id="408074"/>
    <lineage>
        <taxon>Bacteria</taxon>
        <taxon>Pseudomonadati</taxon>
        <taxon>Bacteroidota</taxon>
        <taxon>Chitinophagia</taxon>
        <taxon>Chitinophagales</taxon>
        <taxon>Chitinophagaceae</taxon>
        <taxon>Chitinophaga</taxon>
    </lineage>
</organism>
<dbReference type="PANTHER" id="PTHR42978">
    <property type="entry name" value="QUORUM-QUENCHING LACTONASE YTNP-RELATED-RELATED"/>
    <property type="match status" value="1"/>
</dbReference>
<evidence type="ECO:0000313" key="7">
    <source>
        <dbReference type="Proteomes" id="UP000199656"/>
    </source>
</evidence>
<dbReference type="GO" id="GO:0016787">
    <property type="term" value="F:hydrolase activity"/>
    <property type="evidence" value="ECO:0007669"/>
    <property type="project" value="UniProtKB-KW"/>
</dbReference>
<protein>
    <submittedName>
        <fullName evidence="6">Glyoxylase, beta-lactamase superfamily II</fullName>
    </submittedName>
</protein>
<dbReference type="AlphaFoldDB" id="A0A1H4G230"/>
<evidence type="ECO:0000256" key="2">
    <source>
        <dbReference type="ARBA" id="ARBA00022723"/>
    </source>
</evidence>
<evidence type="ECO:0000313" key="6">
    <source>
        <dbReference type="EMBL" id="SEB03653.1"/>
    </source>
</evidence>
<comment type="similarity">
    <text evidence="1">Belongs to the metallo-beta-lactamase superfamily.</text>
</comment>
<dbReference type="GO" id="GO:0046872">
    <property type="term" value="F:metal ion binding"/>
    <property type="evidence" value="ECO:0007669"/>
    <property type="project" value="UniProtKB-KW"/>
</dbReference>
<name>A0A1H4G230_9BACT</name>
<dbReference type="OrthoDB" id="9802248at2"/>
<dbReference type="SUPFAM" id="SSF56281">
    <property type="entry name" value="Metallo-hydrolase/oxidoreductase"/>
    <property type="match status" value="1"/>
</dbReference>
<dbReference type="Gene3D" id="3.60.15.10">
    <property type="entry name" value="Ribonuclease Z/Hydroxyacylglutathione hydrolase-like"/>
    <property type="match status" value="1"/>
</dbReference>
<dbReference type="SMART" id="SM00849">
    <property type="entry name" value="Lactamase_B"/>
    <property type="match status" value="1"/>
</dbReference>